<dbReference type="InterPro" id="IPR012910">
    <property type="entry name" value="Plug_dom"/>
</dbReference>
<keyword evidence="2" id="KW-0472">Membrane</keyword>
<dbReference type="PANTHER" id="PTHR40980">
    <property type="entry name" value="PLUG DOMAIN-CONTAINING PROTEIN"/>
    <property type="match status" value="1"/>
</dbReference>
<keyword evidence="7" id="KW-0675">Receptor</keyword>
<comment type="subcellular location">
    <subcellularLocation>
        <location evidence="1">Cell outer membrane</location>
    </subcellularLocation>
</comment>
<dbReference type="GO" id="GO:0009279">
    <property type="term" value="C:cell outer membrane"/>
    <property type="evidence" value="ECO:0007669"/>
    <property type="project" value="UniProtKB-SubCell"/>
</dbReference>
<dbReference type="PANTHER" id="PTHR40980:SF3">
    <property type="entry name" value="TONB-DEPENDENT RECEPTOR-LIKE BETA-BARREL DOMAIN-CONTAINING PROTEIN"/>
    <property type="match status" value="1"/>
</dbReference>
<dbReference type="AlphaFoldDB" id="A0A1M6PJC5"/>
<reference evidence="8" key="1">
    <citation type="submission" date="2016-11" db="EMBL/GenBank/DDBJ databases">
        <authorList>
            <person name="Varghese N."/>
            <person name="Submissions S."/>
        </authorList>
    </citation>
    <scope>NUCLEOTIDE SEQUENCE [LARGE SCALE GENOMIC DNA]</scope>
    <source>
        <strain evidence="8">DSM 22212</strain>
    </source>
</reference>
<feature type="domain" description="Outer membrane protein beta-barrel" evidence="6">
    <location>
        <begin position="394"/>
        <end position="790"/>
    </location>
</feature>
<evidence type="ECO:0000259" key="6">
    <source>
        <dbReference type="Pfam" id="PF14905"/>
    </source>
</evidence>
<sequence length="822" mass="94978">MRTVFWGLLLSSLVYGYAWAQDRPFQGRRLPTHIAGQVLDATHQQPIEAATVAVWRTADSTLVTGTVTDAQGRFTIEGLRPGRYYVTVSFIGYQRQVLSSIVLRPPNALRIDLGIIHLKPDTAYLQEVQVTAERAAVEIGIDRIVYNTRDQLVSIGGAAVDVLRSIPSVEVDIEGNISLRGNQNVAILINGRPSALQGEALTRFLEGLPADAIERIEIIPNPSARYEPDGMAGLINIVLRQNRDLGLGGSLTLGIGTLNTYNASGLLTYQRGRLNLTTNYGFRTGERPIEGSRFRENRYTDPLSYLEQLDRGTRGRYAHNLNTTLEYRLSRYQSLGLQTLLSFRGGNSSTRALYQNLDAARTLTSQYERQMSGNRNDLNTDVRLFFRRIVTPSRHEFTAELRYERERDDNEERYLQQLLSREGDPLTLMRREQNDQDEHGSTLSLQLDYMRPLNARLRLEAGYKGDLNVNDYAQTYRVQDNSPQLLTNTFRYTLQRHAAYGILNYDQDWWGVQLGLRIEQAYTAFEQKTLGETYRQRYFNLFPSIFLSFRPTETHQVRLSYSKRIRRPRTWQLNPLSDLRDPLFRRQGNPYLDPEYTHAFEFSYSWLSSSFTLTLTPYYRYTVDVIRWYETLDPASGTSIITFKNLASRNDWGLETIGTFRMGQWLNAHASLNFFRVTTDGSNVDTDFGSDAIGWSTRLNATLQLRPGLSLQFFYFYRAPMDIENGRISSHSMATLAVRQQLLDRRASLSLRISDLFNTMRIQTEREDEQFYQRFYRSWNAQQVFLTFTYTFGRQPQRRDRRWSGNRESDRPQDLEGVFMQQ</sequence>
<keyword evidence="8" id="KW-1185">Reference proteome</keyword>
<evidence type="ECO:0000256" key="1">
    <source>
        <dbReference type="ARBA" id="ARBA00004442"/>
    </source>
</evidence>
<accession>A0A1M6PJC5</accession>
<organism evidence="7 8">
    <name type="scientific">Rhodothermus profundi</name>
    <dbReference type="NCBI Taxonomy" id="633813"/>
    <lineage>
        <taxon>Bacteria</taxon>
        <taxon>Pseudomonadati</taxon>
        <taxon>Rhodothermota</taxon>
        <taxon>Rhodothermia</taxon>
        <taxon>Rhodothermales</taxon>
        <taxon>Rhodothermaceae</taxon>
        <taxon>Rhodothermus</taxon>
    </lineage>
</organism>
<feature type="domain" description="TonB-dependent receptor plug" evidence="5">
    <location>
        <begin position="160"/>
        <end position="233"/>
    </location>
</feature>
<dbReference type="InterPro" id="IPR008969">
    <property type="entry name" value="CarboxyPept-like_regulatory"/>
</dbReference>
<dbReference type="Proteomes" id="UP000185812">
    <property type="component" value="Unassembled WGS sequence"/>
</dbReference>
<evidence type="ECO:0000256" key="3">
    <source>
        <dbReference type="ARBA" id="ARBA00023237"/>
    </source>
</evidence>
<dbReference type="Gene3D" id="2.60.40.1120">
    <property type="entry name" value="Carboxypeptidase-like, regulatory domain"/>
    <property type="match status" value="1"/>
</dbReference>
<dbReference type="EMBL" id="FRAU01000001">
    <property type="protein sequence ID" value="SHK08020.1"/>
    <property type="molecule type" value="Genomic_DNA"/>
</dbReference>
<keyword evidence="3" id="KW-0998">Cell outer membrane</keyword>
<dbReference type="InterPro" id="IPR036942">
    <property type="entry name" value="Beta-barrel_TonB_sf"/>
</dbReference>
<dbReference type="Pfam" id="PF13620">
    <property type="entry name" value="CarboxypepD_reg"/>
    <property type="match status" value="1"/>
</dbReference>
<evidence type="ECO:0000256" key="2">
    <source>
        <dbReference type="ARBA" id="ARBA00023136"/>
    </source>
</evidence>
<evidence type="ECO:0000259" key="5">
    <source>
        <dbReference type="Pfam" id="PF07715"/>
    </source>
</evidence>
<protein>
    <submittedName>
        <fullName evidence="7">Outer membrane receptor proteins, mostly Fe transport</fullName>
    </submittedName>
</protein>
<dbReference type="SUPFAM" id="SSF49464">
    <property type="entry name" value="Carboxypeptidase regulatory domain-like"/>
    <property type="match status" value="1"/>
</dbReference>
<dbReference type="SUPFAM" id="SSF56935">
    <property type="entry name" value="Porins"/>
    <property type="match status" value="1"/>
</dbReference>
<dbReference type="InterPro" id="IPR041700">
    <property type="entry name" value="OMP_b-brl_3"/>
</dbReference>
<dbReference type="Gene3D" id="2.170.130.10">
    <property type="entry name" value="TonB-dependent receptor, plug domain"/>
    <property type="match status" value="1"/>
</dbReference>
<dbReference type="Gene3D" id="2.40.170.20">
    <property type="entry name" value="TonB-dependent receptor, beta-barrel domain"/>
    <property type="match status" value="1"/>
</dbReference>
<dbReference type="OrthoDB" id="603275at2"/>
<feature type="compositionally biased region" description="Basic and acidic residues" evidence="4">
    <location>
        <begin position="802"/>
        <end position="814"/>
    </location>
</feature>
<evidence type="ECO:0000313" key="7">
    <source>
        <dbReference type="EMBL" id="SHK08020.1"/>
    </source>
</evidence>
<evidence type="ECO:0000256" key="4">
    <source>
        <dbReference type="SAM" id="MobiDB-lite"/>
    </source>
</evidence>
<gene>
    <name evidence="7" type="ORF">SAMN04488087_0205</name>
</gene>
<dbReference type="Pfam" id="PF14905">
    <property type="entry name" value="OMP_b-brl_3"/>
    <property type="match status" value="1"/>
</dbReference>
<dbReference type="Pfam" id="PF07715">
    <property type="entry name" value="Plug"/>
    <property type="match status" value="1"/>
</dbReference>
<feature type="region of interest" description="Disordered" evidence="4">
    <location>
        <begin position="797"/>
        <end position="822"/>
    </location>
</feature>
<dbReference type="InterPro" id="IPR037066">
    <property type="entry name" value="Plug_dom_sf"/>
</dbReference>
<dbReference type="STRING" id="633813.SAMN04488087_0205"/>
<proteinExistence type="predicted"/>
<dbReference type="RefSeq" id="WP_072714038.1">
    <property type="nucleotide sequence ID" value="NZ_FRAU01000001.1"/>
</dbReference>
<name>A0A1M6PJC5_9BACT</name>
<evidence type="ECO:0000313" key="8">
    <source>
        <dbReference type="Proteomes" id="UP000185812"/>
    </source>
</evidence>